<keyword evidence="2" id="KW-0238">DNA-binding</keyword>
<proteinExistence type="predicted"/>
<reference evidence="5 6" key="1">
    <citation type="submission" date="2023-01" db="EMBL/GenBank/DDBJ databases">
        <title>Minimal conservation of predation-associated metabolite biosynthetic gene clusters underscores biosynthetic potential of Myxococcota including descriptions for ten novel species: Archangium lansinium sp. nov., Myxococcus landrumus sp. nov., Nannocystis bai.</title>
        <authorList>
            <person name="Ahearne A."/>
            <person name="Stevens C."/>
            <person name="Dowd S."/>
        </authorList>
    </citation>
    <scope>NUCLEOTIDE SEQUENCE [LARGE SCALE GENOMIC DNA]</scope>
    <source>
        <strain evidence="5 6">WIWO2</strain>
    </source>
</reference>
<gene>
    <name evidence="5" type="ORF">POL72_40840</name>
</gene>
<dbReference type="InterPro" id="IPR000835">
    <property type="entry name" value="HTH_MarR-typ"/>
</dbReference>
<dbReference type="EMBL" id="JAQNDK010000005">
    <property type="protein sequence ID" value="MDC0684140.1"/>
    <property type="molecule type" value="Genomic_DNA"/>
</dbReference>
<dbReference type="InterPro" id="IPR036390">
    <property type="entry name" value="WH_DNA-bd_sf"/>
</dbReference>
<evidence type="ECO:0000256" key="1">
    <source>
        <dbReference type="ARBA" id="ARBA00023015"/>
    </source>
</evidence>
<dbReference type="Gene3D" id="1.10.10.10">
    <property type="entry name" value="Winged helix-like DNA-binding domain superfamily/Winged helix DNA-binding domain"/>
    <property type="match status" value="1"/>
</dbReference>
<dbReference type="PRINTS" id="PR00598">
    <property type="entry name" value="HTHMARR"/>
</dbReference>
<accession>A0ABT5CCM7</accession>
<dbReference type="Proteomes" id="UP001217485">
    <property type="component" value="Unassembled WGS sequence"/>
</dbReference>
<dbReference type="PROSITE" id="PS01117">
    <property type="entry name" value="HTH_MARR_1"/>
    <property type="match status" value="1"/>
</dbReference>
<dbReference type="PROSITE" id="PS50995">
    <property type="entry name" value="HTH_MARR_2"/>
    <property type="match status" value="1"/>
</dbReference>
<evidence type="ECO:0000313" key="6">
    <source>
        <dbReference type="Proteomes" id="UP001217485"/>
    </source>
</evidence>
<dbReference type="PANTHER" id="PTHR33164">
    <property type="entry name" value="TRANSCRIPTIONAL REGULATOR, MARR FAMILY"/>
    <property type="match status" value="1"/>
</dbReference>
<evidence type="ECO:0000259" key="4">
    <source>
        <dbReference type="PROSITE" id="PS50995"/>
    </source>
</evidence>
<dbReference type="PANTHER" id="PTHR33164:SF57">
    <property type="entry name" value="MARR-FAMILY TRANSCRIPTIONAL REGULATOR"/>
    <property type="match status" value="1"/>
</dbReference>
<keyword evidence="3" id="KW-0804">Transcription</keyword>
<keyword evidence="6" id="KW-1185">Reference proteome</keyword>
<organism evidence="5 6">
    <name type="scientific">Sorangium atrum</name>
    <dbReference type="NCBI Taxonomy" id="2995308"/>
    <lineage>
        <taxon>Bacteria</taxon>
        <taxon>Pseudomonadati</taxon>
        <taxon>Myxococcota</taxon>
        <taxon>Polyangia</taxon>
        <taxon>Polyangiales</taxon>
        <taxon>Polyangiaceae</taxon>
        <taxon>Sorangium</taxon>
    </lineage>
</organism>
<dbReference type="SMART" id="SM00347">
    <property type="entry name" value="HTH_MARR"/>
    <property type="match status" value="1"/>
</dbReference>
<dbReference type="SUPFAM" id="SSF46785">
    <property type="entry name" value="Winged helix' DNA-binding domain"/>
    <property type="match status" value="1"/>
</dbReference>
<protein>
    <submittedName>
        <fullName evidence="5">MarR family transcriptional regulator</fullName>
    </submittedName>
</protein>
<dbReference type="InterPro" id="IPR039422">
    <property type="entry name" value="MarR/SlyA-like"/>
</dbReference>
<name>A0ABT5CCM7_9BACT</name>
<evidence type="ECO:0000256" key="3">
    <source>
        <dbReference type="ARBA" id="ARBA00023163"/>
    </source>
</evidence>
<evidence type="ECO:0000313" key="5">
    <source>
        <dbReference type="EMBL" id="MDC0684140.1"/>
    </source>
</evidence>
<dbReference type="InterPro" id="IPR036388">
    <property type="entry name" value="WH-like_DNA-bd_sf"/>
</dbReference>
<keyword evidence="1" id="KW-0805">Transcription regulation</keyword>
<comment type="caution">
    <text evidence="5">The sequence shown here is derived from an EMBL/GenBank/DDBJ whole genome shotgun (WGS) entry which is preliminary data.</text>
</comment>
<dbReference type="RefSeq" id="WP_272102267.1">
    <property type="nucleotide sequence ID" value="NZ_JAQNDK010000005.1"/>
</dbReference>
<feature type="domain" description="HTH marR-type" evidence="4">
    <location>
        <begin position="4"/>
        <end position="141"/>
    </location>
</feature>
<sequence>MSKQKVLGSPIEQFARMMFSRIIAGLARTLHEEDFSVAQVAALHLVDQEGAMRVTALATSLGLSASAGSRLADGLVQRGLLAREEDPEDRRAKTLALTPLGRRFVDRASVERVRVIMETARSLPEEISAAMLIAVRAFRRE</sequence>
<evidence type="ECO:0000256" key="2">
    <source>
        <dbReference type="ARBA" id="ARBA00023125"/>
    </source>
</evidence>
<dbReference type="InterPro" id="IPR023187">
    <property type="entry name" value="Tscrpt_reg_MarR-type_CS"/>
</dbReference>
<dbReference type="Pfam" id="PF01047">
    <property type="entry name" value="MarR"/>
    <property type="match status" value="1"/>
</dbReference>